<organism evidence="4 5">
    <name type="scientific">Plasmopara viticola lesion associated ourmia-like virus 28</name>
    <dbReference type="NCBI Taxonomy" id="2686496"/>
    <lineage>
        <taxon>Viruses</taxon>
        <taxon>Riboviria</taxon>
        <taxon>Orthornavirae</taxon>
        <taxon>Lenarviricota</taxon>
        <taxon>Miaviricetes</taxon>
        <taxon>Ourlivirales</taxon>
        <taxon>Botourmiaviridae</taxon>
        <taxon>Magoulivirus</taxon>
        <taxon>Magoulivirus cladosporii</taxon>
        <taxon>Cladosporium magoulivirus 2</taxon>
    </lineage>
</organism>
<evidence type="ECO:0000256" key="1">
    <source>
        <dbReference type="ARBA" id="ARBA00022484"/>
    </source>
</evidence>
<evidence type="ECO:0000313" key="5">
    <source>
        <dbReference type="Proteomes" id="UP001249319"/>
    </source>
</evidence>
<keyword evidence="2" id="KW-0808">Transferase</keyword>
<dbReference type="InterPro" id="IPR043502">
    <property type="entry name" value="DNA/RNA_pol_sf"/>
</dbReference>
<evidence type="ECO:0000313" key="4">
    <source>
        <dbReference type="EMBL" id="QGY72558.1"/>
    </source>
</evidence>
<name>A0A6B9HEL2_9VIRU</name>
<proteinExistence type="predicted"/>
<evidence type="ECO:0000256" key="3">
    <source>
        <dbReference type="ARBA" id="ARBA00022695"/>
    </source>
</evidence>
<reference evidence="4" key="1">
    <citation type="journal article" date="2020" name="Virus Evol.">
        <title>Analysis of the virome associated to grapevine downy mildew lesions reveals new mycovirus lineages.</title>
        <authorList>
            <person name="Chiapello M."/>
            <person name="Rodriguez-Romero J."/>
            <person name="Ayllon M.A."/>
            <person name="Turina M."/>
        </authorList>
    </citation>
    <scope>NUCLEOTIDE SEQUENCE</scope>
    <source>
        <strain evidence="4">DMG-B_56496</strain>
    </source>
</reference>
<dbReference type="EMBL" id="MN532615">
    <property type="protein sequence ID" value="QGY72558.1"/>
    <property type="molecule type" value="Genomic_RNA"/>
</dbReference>
<dbReference type="SUPFAM" id="SSF56672">
    <property type="entry name" value="DNA/RNA polymerases"/>
    <property type="match status" value="1"/>
</dbReference>
<sequence length="513" mass="58875">MTRPQKFPPLDFVRFCSEELNVMFKQGWDRGYWDQVTRFTPPNKSNVNKKENGTYRAMATKDDSARDRYLRWANGTVTTPIDRGVKANAVLTGGKWRVITLADPVLSHLLPLHRTIYNRLSKEKWLLRGEARPSEFSEFSRIPGEKVVSGDYEGATDNLNMHVSKHVLRTILRSATHIPTRVREEALDSLSMNFLFEDGSFLTQSRGQLMGNPLSFPLLCLINYLSFKYAVRRDVPVKINGDDIVFRALPSEIESWFSFVSCSGLVVSPGKTLVHSRLFSLNSSYFLSLAVGVFPVQHVRASAVLKKCEDMTALTGRMAQIKRDLFGSFRAKCLATLIRRNFSVVYPSQGSFARRYNYPVPGMVLRELRLLERESFYSNLPSEPPALKPYVKERQEVIPKTWTKERCLFNGDRLIDREEAGRVFTEASWRAPLIKETRDEYWNRVRDESYRFCPFAKKTHKLYRNFTKKVFGAMSVFKPSPVPLFELKESFWVEKGNEGAPCASVAFRSAGFV</sequence>
<keyword evidence="3" id="KW-0548">Nucleotidyltransferase</keyword>
<protein>
    <submittedName>
        <fullName evidence="4">RNA dependent RNA polymerase</fullName>
    </submittedName>
</protein>
<accession>A0A6B9HEL2</accession>
<dbReference type="GO" id="GO:0003968">
    <property type="term" value="F:RNA-directed RNA polymerase activity"/>
    <property type="evidence" value="ECO:0007669"/>
    <property type="project" value="UniProtKB-KW"/>
</dbReference>
<evidence type="ECO:0000256" key="2">
    <source>
        <dbReference type="ARBA" id="ARBA00022679"/>
    </source>
</evidence>
<keyword evidence="1" id="KW-0696">RNA-directed RNA polymerase</keyword>
<dbReference type="Proteomes" id="UP001249319">
    <property type="component" value="Segment"/>
</dbReference>